<dbReference type="SUPFAM" id="SSF56801">
    <property type="entry name" value="Acetyl-CoA synthetase-like"/>
    <property type="match status" value="1"/>
</dbReference>
<sequence length="570" mass="61136">MTDVSVSVFSHETVLTLGQRARLAQDPRVGGGNLLKSAIAANPNPHLPFIHTLKPMTNTEGEEQSSWSLLDLDWLAQSWAVWYVGKGVGPRDRVAVFLDDSFAYHVHFYALAQIGAIAVLINSNASAEIATSLMEQTNPVGLFVSQDRLAMLPDVMQIKGMTWTQVAEELPAPEGAPLPEVSRFRHAPVDPVAILHSSGTTGIPKPTIHTHRSIVAGPLFRLIDHKEQPGAVMMTSLPQSHLGCVAYTTYAVLGGTPLVAGFDRPGEELAEAVAEFKPTQVMSFAHAYSELAALDLAPGVLDSVNVWISIGDAVHQAHIRKVLGRRSPDLPAAAFYDRLGTTELGWGVLLKIRTIDSERNDRNAGKPVGVADVVVLRKDGSIANVNEVGLLGAQGPAITPGYWNGSDITYRSMLSGFWLTGDMAYRDANGDHFLVDRAVDCIESPTGTGYSVFMEEALLHDLTEVDDVAVIAGKYGDQSVAVAVVTVAEGSVVEAQKLLDQANDALTKAGQPVLAILDIAHSHEDFPVGVTGKVLKRLLREKYANLPAYVAAANPKYVAAVPCPKESKES</sequence>
<dbReference type="PANTHER" id="PTHR43201:SF5">
    <property type="entry name" value="MEDIUM-CHAIN ACYL-COA LIGASE ACSF2, MITOCHONDRIAL"/>
    <property type="match status" value="1"/>
</dbReference>
<dbReference type="Gene3D" id="3.40.50.12780">
    <property type="entry name" value="N-terminal domain of ligase-like"/>
    <property type="match status" value="1"/>
</dbReference>
<comment type="caution">
    <text evidence="4">The sequence shown here is derived from an EMBL/GenBank/DDBJ whole genome shotgun (WGS) entry which is preliminary data.</text>
</comment>
<evidence type="ECO:0000313" key="5">
    <source>
        <dbReference type="EMBL" id="MFC1429395.1"/>
    </source>
</evidence>
<dbReference type="InterPro" id="IPR000873">
    <property type="entry name" value="AMP-dep_synth/lig_dom"/>
</dbReference>
<dbReference type="Proteomes" id="UP001592582">
    <property type="component" value="Unassembled WGS sequence"/>
</dbReference>
<evidence type="ECO:0000259" key="3">
    <source>
        <dbReference type="Pfam" id="PF00501"/>
    </source>
</evidence>
<organism evidence="4 7">
    <name type="scientific">Streptacidiphilus alkalitolerans</name>
    <dbReference type="NCBI Taxonomy" id="3342712"/>
    <lineage>
        <taxon>Bacteria</taxon>
        <taxon>Bacillati</taxon>
        <taxon>Actinomycetota</taxon>
        <taxon>Actinomycetes</taxon>
        <taxon>Kitasatosporales</taxon>
        <taxon>Streptomycetaceae</taxon>
        <taxon>Streptacidiphilus</taxon>
    </lineage>
</organism>
<accession>A0ABV6V7W4</accession>
<evidence type="ECO:0000256" key="1">
    <source>
        <dbReference type="ARBA" id="ARBA00006432"/>
    </source>
</evidence>
<gene>
    <name evidence="5" type="ORF">ACEZDB_01820</name>
    <name evidence="4" type="ORF">ACEZDG_10530</name>
</gene>
<evidence type="ECO:0000313" key="4">
    <source>
        <dbReference type="EMBL" id="MFC1409716.1"/>
    </source>
</evidence>
<evidence type="ECO:0000313" key="6">
    <source>
        <dbReference type="Proteomes" id="UP001592530"/>
    </source>
</evidence>
<keyword evidence="7" id="KW-1185">Reference proteome</keyword>
<comment type="similarity">
    <text evidence="1">Belongs to the ATP-dependent AMP-binding enzyme family.</text>
</comment>
<protein>
    <submittedName>
        <fullName evidence="4">Class I adenylate-forming enzyme family protein</fullName>
    </submittedName>
</protein>
<feature type="domain" description="AMP-dependent synthetase/ligase" evidence="3">
    <location>
        <begin position="63"/>
        <end position="403"/>
    </location>
</feature>
<name>A0ABV6V7W4_9ACTN</name>
<dbReference type="InterPro" id="IPR045851">
    <property type="entry name" value="AMP-bd_C_sf"/>
</dbReference>
<dbReference type="Proteomes" id="UP001592530">
    <property type="component" value="Unassembled WGS sequence"/>
</dbReference>
<reference evidence="6 7" key="1">
    <citation type="submission" date="2024-09" db="EMBL/GenBank/DDBJ databases">
        <authorList>
            <person name="Lee S.D."/>
        </authorList>
    </citation>
    <scope>NUCLEOTIDE SEQUENCE [LARGE SCALE GENOMIC DNA]</scope>
    <source>
        <strain evidence="4 7">N1-1</strain>
        <strain evidence="5 6">N1-3</strain>
    </source>
</reference>
<evidence type="ECO:0000256" key="2">
    <source>
        <dbReference type="ARBA" id="ARBA00022598"/>
    </source>
</evidence>
<proteinExistence type="inferred from homology"/>
<evidence type="ECO:0000313" key="7">
    <source>
        <dbReference type="Proteomes" id="UP001592582"/>
    </source>
</evidence>
<dbReference type="Gene3D" id="3.30.300.30">
    <property type="match status" value="1"/>
</dbReference>
<dbReference type="Pfam" id="PF00501">
    <property type="entry name" value="AMP-binding"/>
    <property type="match status" value="1"/>
</dbReference>
<dbReference type="EMBL" id="JBHEZX010000004">
    <property type="protein sequence ID" value="MFC1409716.1"/>
    <property type="molecule type" value="Genomic_DNA"/>
</dbReference>
<dbReference type="PANTHER" id="PTHR43201">
    <property type="entry name" value="ACYL-COA SYNTHETASE"/>
    <property type="match status" value="1"/>
</dbReference>
<keyword evidence="2" id="KW-0436">Ligase</keyword>
<dbReference type="InterPro" id="IPR020845">
    <property type="entry name" value="AMP-binding_CS"/>
</dbReference>
<dbReference type="PROSITE" id="PS00455">
    <property type="entry name" value="AMP_BINDING"/>
    <property type="match status" value="1"/>
</dbReference>
<dbReference type="EMBL" id="JBHEZY010000001">
    <property type="protein sequence ID" value="MFC1429395.1"/>
    <property type="molecule type" value="Genomic_DNA"/>
</dbReference>
<dbReference type="RefSeq" id="WP_380505998.1">
    <property type="nucleotide sequence ID" value="NZ_JBHEZX010000004.1"/>
</dbReference>
<dbReference type="InterPro" id="IPR042099">
    <property type="entry name" value="ANL_N_sf"/>
</dbReference>